<dbReference type="SUPFAM" id="SSF101353">
    <property type="entry name" value="Putative anticodon-binding domain of alanyl-tRNA synthetase (AlaRS)"/>
    <property type="match status" value="1"/>
</dbReference>
<reference evidence="12" key="1">
    <citation type="journal article" date="2019" name="Int. J. Syst. Evol. Microbiol.">
        <title>The Global Catalogue of Microorganisms (GCM) 10K type strain sequencing project: providing services to taxonomists for standard genome sequencing and annotation.</title>
        <authorList>
            <consortium name="The Broad Institute Genomics Platform"/>
            <consortium name="The Broad Institute Genome Sequencing Center for Infectious Disease"/>
            <person name="Wu L."/>
            <person name="Ma J."/>
        </authorList>
    </citation>
    <scope>NUCLEOTIDE SEQUENCE [LARGE SCALE GENOMIC DNA]</scope>
    <source>
        <strain evidence="12">NBRC 112299</strain>
    </source>
</reference>
<keyword evidence="9" id="KW-0030">Aminoacyl-tRNA synthetase</keyword>
<dbReference type="EC" id="6.1.1.7" evidence="2"/>
<evidence type="ECO:0000313" key="11">
    <source>
        <dbReference type="EMBL" id="GMA33830.1"/>
    </source>
</evidence>
<protein>
    <recommendedName>
        <fullName evidence="2">alanine--tRNA ligase</fullName>
        <ecNumber evidence="2">6.1.1.7</ecNumber>
    </recommendedName>
</protein>
<dbReference type="Gene3D" id="3.30.930.10">
    <property type="entry name" value="Bira Bifunctional Protein, Domain 2"/>
    <property type="match status" value="1"/>
</dbReference>
<organism evidence="11 12">
    <name type="scientific">Demequina litorisediminis</name>
    <dbReference type="NCBI Taxonomy" id="1849022"/>
    <lineage>
        <taxon>Bacteria</taxon>
        <taxon>Bacillati</taxon>
        <taxon>Actinomycetota</taxon>
        <taxon>Actinomycetes</taxon>
        <taxon>Micrococcales</taxon>
        <taxon>Demequinaceae</taxon>
        <taxon>Demequina</taxon>
    </lineage>
</organism>
<dbReference type="InterPro" id="IPR002318">
    <property type="entry name" value="Ala-tRNA-lgiase_IIc"/>
</dbReference>
<dbReference type="InterPro" id="IPR018165">
    <property type="entry name" value="Ala-tRNA-synth_IIc_core"/>
</dbReference>
<keyword evidence="7" id="KW-0694">RNA-binding</keyword>
<gene>
    <name evidence="11" type="ORF">GCM10025876_00340</name>
</gene>
<dbReference type="PRINTS" id="PR00980">
    <property type="entry name" value="TRNASYNTHALA"/>
</dbReference>
<sequence length="407" mass="45688">MRTADIRQRWIDYFESKDHHIEPSASLVSPDPSLLFTVAGMVPFIPYIIGTETSPHPRIASVQKCIRTKDIEEVGKTTRHGTFFQMLGNFSFGDYFKEGAIDFAWDLLTGPESEGKYGFDPERFWVTIWNEDDEAFSALTNVGVDPEHIVRLTREEIFWDTGQPGPAGPCAEWHYDRGPEFGPDAVGGIVDPGGDRYLEIWNLVFDQYLRGEGSGKDYPLIRELDQKAIDTGAGLERIAYLKQGVGNMYEIDEVFPVIARTQELSGRQYKANEEDDVRMRVVADHVRSSMMLIHDGVVPGNEGRGYVLRRLIRRTVRSLRLMGVEDPAIESLVRTSYEAMRPSYADLDASIEKIVNVAATEEDAFRRTLVQGTTVLDMAVASAKKAGRTSLSGADAFKAPRHPRLPH</sequence>
<dbReference type="PANTHER" id="PTHR11777">
    <property type="entry name" value="ALANYL-TRNA SYNTHETASE"/>
    <property type="match status" value="1"/>
</dbReference>
<dbReference type="EMBL" id="BSUN01000001">
    <property type="protein sequence ID" value="GMA33830.1"/>
    <property type="molecule type" value="Genomic_DNA"/>
</dbReference>
<evidence type="ECO:0000256" key="2">
    <source>
        <dbReference type="ARBA" id="ARBA00013168"/>
    </source>
</evidence>
<evidence type="ECO:0000313" key="12">
    <source>
        <dbReference type="Proteomes" id="UP001157125"/>
    </source>
</evidence>
<name>A0ABQ6I7W7_9MICO</name>
<dbReference type="InterPro" id="IPR050058">
    <property type="entry name" value="Ala-tRNA_ligase"/>
</dbReference>
<dbReference type="InterPro" id="IPR018164">
    <property type="entry name" value="Ala-tRNA-synth_IIc_N"/>
</dbReference>
<keyword evidence="4" id="KW-0436">Ligase</keyword>
<evidence type="ECO:0000256" key="9">
    <source>
        <dbReference type="ARBA" id="ARBA00023146"/>
    </source>
</evidence>
<accession>A0ABQ6I7W7</accession>
<keyword evidence="3" id="KW-0820">tRNA-binding</keyword>
<evidence type="ECO:0000256" key="7">
    <source>
        <dbReference type="ARBA" id="ARBA00022884"/>
    </source>
</evidence>
<keyword evidence="6" id="KW-0067">ATP-binding</keyword>
<proteinExistence type="inferred from homology"/>
<evidence type="ECO:0000256" key="1">
    <source>
        <dbReference type="ARBA" id="ARBA00008226"/>
    </source>
</evidence>
<evidence type="ECO:0000256" key="8">
    <source>
        <dbReference type="ARBA" id="ARBA00022917"/>
    </source>
</evidence>
<dbReference type="SUPFAM" id="SSF55681">
    <property type="entry name" value="Class II aaRS and biotin synthetases"/>
    <property type="match status" value="1"/>
</dbReference>
<dbReference type="InterPro" id="IPR018162">
    <property type="entry name" value="Ala-tRNA-ligase_IIc_anticod-bd"/>
</dbReference>
<evidence type="ECO:0000256" key="4">
    <source>
        <dbReference type="ARBA" id="ARBA00022598"/>
    </source>
</evidence>
<dbReference type="Proteomes" id="UP001157125">
    <property type="component" value="Unassembled WGS sequence"/>
</dbReference>
<evidence type="ECO:0000259" key="10">
    <source>
        <dbReference type="PROSITE" id="PS50860"/>
    </source>
</evidence>
<comment type="caution">
    <text evidence="11">The sequence shown here is derived from an EMBL/GenBank/DDBJ whole genome shotgun (WGS) entry which is preliminary data.</text>
</comment>
<dbReference type="PANTHER" id="PTHR11777:SF9">
    <property type="entry name" value="ALANINE--TRNA LIGASE, CYTOPLASMIC"/>
    <property type="match status" value="1"/>
</dbReference>
<feature type="domain" description="Alanyl-transfer RNA synthetases family profile" evidence="10">
    <location>
        <begin position="1"/>
        <end position="407"/>
    </location>
</feature>
<dbReference type="PROSITE" id="PS50860">
    <property type="entry name" value="AA_TRNA_LIGASE_II_ALA"/>
    <property type="match status" value="1"/>
</dbReference>
<evidence type="ECO:0000256" key="5">
    <source>
        <dbReference type="ARBA" id="ARBA00022741"/>
    </source>
</evidence>
<dbReference type="CDD" id="cd00673">
    <property type="entry name" value="AlaRS_core"/>
    <property type="match status" value="1"/>
</dbReference>
<dbReference type="InterPro" id="IPR045864">
    <property type="entry name" value="aa-tRNA-synth_II/BPL/LPL"/>
</dbReference>
<comment type="similarity">
    <text evidence="1">Belongs to the class-II aminoacyl-tRNA synthetase family.</text>
</comment>
<evidence type="ECO:0000256" key="3">
    <source>
        <dbReference type="ARBA" id="ARBA00022555"/>
    </source>
</evidence>
<keyword evidence="12" id="KW-1185">Reference proteome</keyword>
<evidence type="ECO:0000256" key="6">
    <source>
        <dbReference type="ARBA" id="ARBA00022840"/>
    </source>
</evidence>
<keyword evidence="5" id="KW-0547">Nucleotide-binding</keyword>
<dbReference type="Pfam" id="PF01411">
    <property type="entry name" value="tRNA-synt_2c"/>
    <property type="match status" value="1"/>
</dbReference>
<keyword evidence="8" id="KW-0648">Protein biosynthesis</keyword>